<evidence type="ECO:0000313" key="8">
    <source>
        <dbReference type="Proteomes" id="UP000667650"/>
    </source>
</evidence>
<dbReference type="EMBL" id="JAAABI010000002">
    <property type="protein sequence ID" value="NAY91604.1"/>
    <property type="molecule type" value="Genomic_DNA"/>
</dbReference>
<dbReference type="PANTHER" id="PTHR30250:SF11">
    <property type="entry name" value="O-ANTIGEN TRANSPORTER-RELATED"/>
    <property type="match status" value="1"/>
</dbReference>
<dbReference type="Proteomes" id="UP000667650">
    <property type="component" value="Unassembled WGS sequence"/>
</dbReference>
<feature type="transmembrane region" description="Helical" evidence="6">
    <location>
        <begin position="435"/>
        <end position="452"/>
    </location>
</feature>
<dbReference type="InterPro" id="IPR050833">
    <property type="entry name" value="Poly_Biosynth_Transport"/>
</dbReference>
<comment type="subcellular location">
    <subcellularLocation>
        <location evidence="1">Cell membrane</location>
        <topology evidence="1">Multi-pass membrane protein</topology>
    </subcellularLocation>
</comment>
<evidence type="ECO:0000256" key="2">
    <source>
        <dbReference type="ARBA" id="ARBA00022475"/>
    </source>
</evidence>
<evidence type="ECO:0000256" key="1">
    <source>
        <dbReference type="ARBA" id="ARBA00004651"/>
    </source>
</evidence>
<proteinExistence type="predicted"/>
<dbReference type="PANTHER" id="PTHR30250">
    <property type="entry name" value="PST FAMILY PREDICTED COLANIC ACID TRANSPORTER"/>
    <property type="match status" value="1"/>
</dbReference>
<evidence type="ECO:0000256" key="6">
    <source>
        <dbReference type="SAM" id="Phobius"/>
    </source>
</evidence>
<evidence type="ECO:0000256" key="4">
    <source>
        <dbReference type="ARBA" id="ARBA00022989"/>
    </source>
</evidence>
<dbReference type="AlphaFoldDB" id="A0A964TC92"/>
<name>A0A964TC92_9FLAO</name>
<sequence>MNPLKKLFKQTFIYGVATVLPRVISFFLLPLYTSVFENAAGYGQYTNIYAWIAIFNVFLAYGMETAFFRFYHKRDDKERVISTSLISLLTSSLFFLVLALVVKDGLAEFTNINVDYIEFTTYILVLDALVIIPFALLRAQERPMKYALLKTANVAVNLGFNVFFLLILPKLSANSSEGLWNSMYEEGWQIQYIFISNIIASGVTLLILLPTYFKATYRFDKSLWQQMMKYAGPVMLAGVAFTINEVLDKILLTEILPSDIAETEVGKYGACYKLALFMTLFGTAFRMGVEPFFFSHAKTERPQKTYAQITNYFVILGSVILLGVVVFVEPLGKLLIRNQIYWEALEVVPIILLGSFCLGIYHNLSVWYKVTDQTKFGAYISSIGALITLIMNVGLIPKMGYMASALATLAAYGSMMLLSYYFGRKYYPIPYNMRKIVFYLAVSIGFSALSFYVFNRNLIAGSILLLLFLMLVYRMEGERLKTILLRRED</sequence>
<gene>
    <name evidence="7" type="ORF">GTQ34_06720</name>
</gene>
<feature type="transmembrane region" description="Helical" evidence="6">
    <location>
        <begin position="401"/>
        <end position="423"/>
    </location>
</feature>
<evidence type="ECO:0000256" key="3">
    <source>
        <dbReference type="ARBA" id="ARBA00022692"/>
    </source>
</evidence>
<protein>
    <submittedName>
        <fullName evidence="7">Oligosaccharide flippase family protein</fullName>
    </submittedName>
</protein>
<feature type="transmembrane region" description="Helical" evidence="6">
    <location>
        <begin position="80"/>
        <end position="102"/>
    </location>
</feature>
<feature type="transmembrane region" description="Helical" evidence="6">
    <location>
        <begin position="151"/>
        <end position="169"/>
    </location>
</feature>
<dbReference type="Pfam" id="PF01943">
    <property type="entry name" value="Polysacc_synt"/>
    <property type="match status" value="1"/>
</dbReference>
<dbReference type="InterPro" id="IPR002797">
    <property type="entry name" value="Polysacc_synth"/>
</dbReference>
<feature type="transmembrane region" description="Helical" evidence="6">
    <location>
        <begin position="340"/>
        <end position="364"/>
    </location>
</feature>
<keyword evidence="2" id="KW-1003">Cell membrane</keyword>
<dbReference type="GO" id="GO:0005886">
    <property type="term" value="C:plasma membrane"/>
    <property type="evidence" value="ECO:0007669"/>
    <property type="project" value="UniProtKB-SubCell"/>
</dbReference>
<dbReference type="RefSeq" id="WP_166523018.1">
    <property type="nucleotide sequence ID" value="NZ_JAAABI010000002.1"/>
</dbReference>
<accession>A0A964TC92</accession>
<feature type="transmembrane region" description="Helical" evidence="6">
    <location>
        <begin position="309"/>
        <end position="328"/>
    </location>
</feature>
<reference evidence="7" key="1">
    <citation type="submission" date="2020-01" db="EMBL/GenBank/DDBJ databases">
        <title>Muricauda ochracea sp. nov., isolated from a tidal flat of Garorim bay in Korea.</title>
        <authorList>
            <person name="Kim D."/>
            <person name="Yoo Y."/>
            <person name="Kim J.-J."/>
        </authorList>
    </citation>
    <scope>NUCLEOTIDE SEQUENCE</scope>
    <source>
        <strain evidence="7">JGD-17</strain>
    </source>
</reference>
<feature type="transmembrane region" description="Helical" evidence="6">
    <location>
        <begin position="122"/>
        <end position="139"/>
    </location>
</feature>
<organism evidence="7 8">
    <name type="scientific">Flagellimonas ochracea</name>
    <dbReference type="NCBI Taxonomy" id="2696472"/>
    <lineage>
        <taxon>Bacteria</taxon>
        <taxon>Pseudomonadati</taxon>
        <taxon>Bacteroidota</taxon>
        <taxon>Flavobacteriia</taxon>
        <taxon>Flavobacteriales</taxon>
        <taxon>Flavobacteriaceae</taxon>
        <taxon>Flagellimonas</taxon>
    </lineage>
</organism>
<evidence type="ECO:0000256" key="5">
    <source>
        <dbReference type="ARBA" id="ARBA00023136"/>
    </source>
</evidence>
<keyword evidence="8" id="KW-1185">Reference proteome</keyword>
<feature type="transmembrane region" description="Helical" evidence="6">
    <location>
        <begin position="12"/>
        <end position="36"/>
    </location>
</feature>
<feature type="transmembrane region" description="Helical" evidence="6">
    <location>
        <begin position="189"/>
        <end position="209"/>
    </location>
</feature>
<evidence type="ECO:0000313" key="7">
    <source>
        <dbReference type="EMBL" id="NAY91604.1"/>
    </source>
</evidence>
<keyword evidence="4 6" id="KW-1133">Transmembrane helix</keyword>
<keyword evidence="5 6" id="KW-0472">Membrane</keyword>
<comment type="caution">
    <text evidence="7">The sequence shown here is derived from an EMBL/GenBank/DDBJ whole genome shotgun (WGS) entry which is preliminary data.</text>
</comment>
<keyword evidence="3 6" id="KW-0812">Transmembrane</keyword>
<feature type="transmembrane region" description="Helical" evidence="6">
    <location>
        <begin position="267"/>
        <end position="289"/>
    </location>
</feature>
<feature type="transmembrane region" description="Helical" evidence="6">
    <location>
        <begin position="458"/>
        <end position="475"/>
    </location>
</feature>
<feature type="transmembrane region" description="Helical" evidence="6">
    <location>
        <begin position="48"/>
        <end position="68"/>
    </location>
</feature>
<feature type="transmembrane region" description="Helical" evidence="6">
    <location>
        <begin position="376"/>
        <end position="395"/>
    </location>
</feature>
<feature type="transmembrane region" description="Helical" evidence="6">
    <location>
        <begin position="230"/>
        <end position="247"/>
    </location>
</feature>